<evidence type="ECO:0000313" key="11">
    <source>
        <dbReference type="EMBL" id="EFK95441.1"/>
    </source>
</evidence>
<evidence type="ECO:0000256" key="4">
    <source>
        <dbReference type="ARBA" id="ARBA00022475"/>
    </source>
</evidence>
<sequence length="202" mass="22778">MKSRTPRSAGGFTLMELLVAMAIFAIIGTLALSGYTELQRQSEYAELRLARIREVQRAVQTLGQDLAQIEPRPIREPLGDTRLPAVLAGESVEYRVEFTRAGWSNTAGLARPTLQRVGYRLDQDGLWRDHWPVLDRTLSNEPIRVKMLGGVRGVRFRFMNSGREWVERWPAPGGASGPDERARPAAVEVVLDLEDWGEIRRL</sequence>
<keyword evidence="8 10" id="KW-1133">Transmembrane helix</keyword>
<comment type="subcellular location">
    <subcellularLocation>
        <location evidence="1">Cell inner membrane</location>
        <topology evidence="1">Single-pass membrane protein</topology>
    </subcellularLocation>
</comment>
<dbReference type="NCBIfam" id="TIGR02532">
    <property type="entry name" value="IV_pilin_GFxxxE"/>
    <property type="match status" value="1"/>
</dbReference>
<dbReference type="GO" id="GO:0005886">
    <property type="term" value="C:plasma membrane"/>
    <property type="evidence" value="ECO:0007669"/>
    <property type="project" value="UniProtKB-SubCell"/>
</dbReference>
<dbReference type="GO" id="GO:0015628">
    <property type="term" value="P:protein secretion by the type II secretion system"/>
    <property type="evidence" value="ECO:0007669"/>
    <property type="project" value="InterPro"/>
</dbReference>
<gene>
    <name evidence="11" type="primary">xcpW</name>
    <name evidence="11" type="ORF">LDC_2550</name>
</gene>
<accession>D9PLX4</accession>
<comment type="caution">
    <text evidence="11">The sequence shown here is derived from an EMBL/GenBank/DDBJ whole genome shotgun (WGS) entry which is preliminary data.</text>
</comment>
<evidence type="ECO:0000256" key="2">
    <source>
        <dbReference type="ARBA" id="ARBA00011084"/>
    </source>
</evidence>
<evidence type="ECO:0000256" key="3">
    <source>
        <dbReference type="ARBA" id="ARBA00021539"/>
    </source>
</evidence>
<dbReference type="Gene3D" id="2.10.70.20">
    <property type="entry name" value="gspk-gspi-gspj complex like domains"/>
    <property type="match status" value="1"/>
</dbReference>
<dbReference type="InterPro" id="IPR012902">
    <property type="entry name" value="N_methyl_site"/>
</dbReference>
<evidence type="ECO:0000256" key="1">
    <source>
        <dbReference type="ARBA" id="ARBA00004377"/>
    </source>
</evidence>
<keyword evidence="6" id="KW-0997">Cell inner membrane</keyword>
<evidence type="ECO:0000256" key="6">
    <source>
        <dbReference type="ARBA" id="ARBA00022519"/>
    </source>
</evidence>
<dbReference type="Pfam" id="PF07963">
    <property type="entry name" value="N_methyl"/>
    <property type="match status" value="1"/>
</dbReference>
<organism evidence="11">
    <name type="scientific">sediment metagenome</name>
    <dbReference type="NCBI Taxonomy" id="749907"/>
    <lineage>
        <taxon>unclassified sequences</taxon>
        <taxon>metagenomes</taxon>
        <taxon>ecological metagenomes</taxon>
    </lineage>
</organism>
<dbReference type="PANTHER" id="PTHR39583">
    <property type="entry name" value="TYPE II SECRETION SYSTEM PROTEIN J-RELATED"/>
    <property type="match status" value="1"/>
</dbReference>
<keyword evidence="4" id="KW-1003">Cell membrane</keyword>
<keyword evidence="9 10" id="KW-0472">Membrane</keyword>
<evidence type="ECO:0000256" key="5">
    <source>
        <dbReference type="ARBA" id="ARBA00022481"/>
    </source>
</evidence>
<reference evidence="11" key="1">
    <citation type="submission" date="2010-07" db="EMBL/GenBank/DDBJ databases">
        <authorList>
            <consortium name="CONSOLIDER consortium CSD2007-00005"/>
            <person name="Guazzaroni M.-E."/>
            <person name="Richter M."/>
            <person name="Garcia-Salamanca A."/>
            <person name="Yarza P."/>
            <person name="Ferrer M."/>
        </authorList>
    </citation>
    <scope>NUCLEOTIDE SEQUENCE</scope>
</reference>
<dbReference type="GO" id="GO:0015627">
    <property type="term" value="C:type II protein secretion system complex"/>
    <property type="evidence" value="ECO:0007669"/>
    <property type="project" value="InterPro"/>
</dbReference>
<reference evidence="11" key="2">
    <citation type="journal article" date="2011" name="Microb. Ecol.">
        <title>Taxonomic and Functional Metagenomic Profiling of the Microbial Community in the Anoxic Sediment of a Sub-saline Shallow Lake (Laguna de Carrizo, Central Spain).</title>
        <authorList>
            <person name="Ferrer M."/>
            <person name="Guazzaroni M.E."/>
            <person name="Richter M."/>
            <person name="Garcia-Salamanca A."/>
            <person name="Yarza P."/>
            <person name="Suarez-Suarez A."/>
            <person name="Solano J."/>
            <person name="Alcaide M."/>
            <person name="van Dillewijn P."/>
            <person name="Molina-Henares M.A."/>
            <person name="Lopez-Cortes N."/>
            <person name="Al-Ramahi Y."/>
            <person name="Guerrero C."/>
            <person name="Acosta A."/>
            <person name="de Eugenio L.I."/>
            <person name="Martinez V."/>
            <person name="Marques S."/>
            <person name="Rojo F."/>
            <person name="Santero E."/>
            <person name="Genilloud O."/>
            <person name="Perez-Perez J."/>
            <person name="Rossello-Mora R."/>
            <person name="Ramos J.L."/>
        </authorList>
    </citation>
    <scope>NUCLEOTIDE SEQUENCE</scope>
</reference>
<evidence type="ECO:0000256" key="10">
    <source>
        <dbReference type="SAM" id="Phobius"/>
    </source>
</evidence>
<feature type="non-terminal residue" evidence="11">
    <location>
        <position position="202"/>
    </location>
</feature>
<dbReference type="InterPro" id="IPR045584">
    <property type="entry name" value="Pilin-like"/>
</dbReference>
<dbReference type="NCBIfam" id="TIGR01711">
    <property type="entry name" value="gspJ"/>
    <property type="match status" value="1"/>
</dbReference>
<dbReference type="AlphaFoldDB" id="D9PLX4"/>
<keyword evidence="7 10" id="KW-0812">Transmembrane</keyword>
<evidence type="ECO:0000256" key="8">
    <source>
        <dbReference type="ARBA" id="ARBA00022989"/>
    </source>
</evidence>
<evidence type="ECO:0000256" key="9">
    <source>
        <dbReference type="ARBA" id="ARBA00023136"/>
    </source>
</evidence>
<keyword evidence="5" id="KW-0488">Methylation</keyword>
<dbReference type="InterPro" id="IPR051621">
    <property type="entry name" value="T2SS_protein_J"/>
</dbReference>
<dbReference type="InterPro" id="IPR010055">
    <property type="entry name" value="T2SS_protein-GspJ"/>
</dbReference>
<proteinExistence type="inferred from homology"/>
<comment type="similarity">
    <text evidence="2">Belongs to the GSP J family.</text>
</comment>
<name>D9PLX4_9ZZZZ</name>
<dbReference type="SUPFAM" id="SSF54523">
    <property type="entry name" value="Pili subunits"/>
    <property type="match status" value="2"/>
</dbReference>
<dbReference type="Gene3D" id="3.10.610.10">
    <property type="entry name" value="GSPII I/J protein-like"/>
    <property type="match status" value="1"/>
</dbReference>
<dbReference type="PANTHER" id="PTHR39583:SF2">
    <property type="entry name" value="TYPE II SECRETION SYSTEM PROTEIN J"/>
    <property type="match status" value="1"/>
</dbReference>
<dbReference type="EMBL" id="ADZX01000777">
    <property type="protein sequence ID" value="EFK95441.1"/>
    <property type="molecule type" value="Genomic_DNA"/>
</dbReference>
<dbReference type="Pfam" id="PF11612">
    <property type="entry name" value="T2SSJ"/>
    <property type="match status" value="1"/>
</dbReference>
<protein>
    <recommendedName>
        <fullName evidence="3">Type II secretion system protein J</fullName>
    </recommendedName>
</protein>
<feature type="transmembrane region" description="Helical" evidence="10">
    <location>
        <begin position="12"/>
        <end position="35"/>
    </location>
</feature>
<evidence type="ECO:0000256" key="7">
    <source>
        <dbReference type="ARBA" id="ARBA00022692"/>
    </source>
</evidence>